<feature type="transmembrane region" description="Helical" evidence="1">
    <location>
        <begin position="435"/>
        <end position="456"/>
    </location>
</feature>
<keyword evidence="1" id="KW-0812">Transmembrane</keyword>
<keyword evidence="1" id="KW-1133">Transmembrane helix</keyword>
<gene>
    <name evidence="2" type="ORF">IAC61_00615</name>
</gene>
<organism evidence="2 3">
    <name type="scientific">Candidatus Alloenteromonas pullistercoris</name>
    <dbReference type="NCBI Taxonomy" id="2840785"/>
    <lineage>
        <taxon>Bacteria</taxon>
        <taxon>Bacillati</taxon>
        <taxon>Bacillota</taxon>
        <taxon>Bacillota incertae sedis</taxon>
        <taxon>Candidatus Alloenteromonas</taxon>
    </lineage>
</organism>
<feature type="transmembrane region" description="Helical" evidence="1">
    <location>
        <begin position="403"/>
        <end position="429"/>
    </location>
</feature>
<feature type="transmembrane region" description="Helical" evidence="1">
    <location>
        <begin position="249"/>
        <end position="279"/>
    </location>
</feature>
<accession>A0A9D9DG80</accession>
<feature type="transmembrane region" description="Helical" evidence="1">
    <location>
        <begin position="112"/>
        <end position="137"/>
    </location>
</feature>
<dbReference type="Proteomes" id="UP000823634">
    <property type="component" value="Unassembled WGS sequence"/>
</dbReference>
<feature type="transmembrane region" description="Helical" evidence="1">
    <location>
        <begin position="468"/>
        <end position="491"/>
    </location>
</feature>
<feature type="transmembrane region" description="Helical" evidence="1">
    <location>
        <begin position="181"/>
        <end position="206"/>
    </location>
</feature>
<feature type="transmembrane region" description="Helical" evidence="1">
    <location>
        <begin position="143"/>
        <end position="169"/>
    </location>
</feature>
<reference evidence="2" key="2">
    <citation type="journal article" date="2021" name="PeerJ">
        <title>Extensive microbial diversity within the chicken gut microbiome revealed by metagenomics and culture.</title>
        <authorList>
            <person name="Gilroy R."/>
            <person name="Ravi A."/>
            <person name="Getino M."/>
            <person name="Pursley I."/>
            <person name="Horton D.L."/>
            <person name="Alikhan N.F."/>
            <person name="Baker D."/>
            <person name="Gharbi K."/>
            <person name="Hall N."/>
            <person name="Watson M."/>
            <person name="Adriaenssens E.M."/>
            <person name="Foster-Nyarko E."/>
            <person name="Jarju S."/>
            <person name="Secka A."/>
            <person name="Antonio M."/>
            <person name="Oren A."/>
            <person name="Chaudhuri R.R."/>
            <person name="La Ragione R."/>
            <person name="Hildebrand F."/>
            <person name="Pallen M.J."/>
        </authorList>
    </citation>
    <scope>NUCLEOTIDE SEQUENCE</scope>
    <source>
        <strain evidence="2">17113</strain>
    </source>
</reference>
<reference evidence="2" key="1">
    <citation type="submission" date="2020-10" db="EMBL/GenBank/DDBJ databases">
        <authorList>
            <person name="Gilroy R."/>
        </authorList>
    </citation>
    <scope>NUCLEOTIDE SEQUENCE</scope>
    <source>
        <strain evidence="2">17113</strain>
    </source>
</reference>
<feature type="transmembrane region" description="Helical" evidence="1">
    <location>
        <begin position="25"/>
        <end position="46"/>
    </location>
</feature>
<evidence type="ECO:0000313" key="3">
    <source>
        <dbReference type="Proteomes" id="UP000823634"/>
    </source>
</evidence>
<feature type="transmembrane region" description="Helical" evidence="1">
    <location>
        <begin position="58"/>
        <end position="84"/>
    </location>
</feature>
<evidence type="ECO:0000256" key="1">
    <source>
        <dbReference type="SAM" id="Phobius"/>
    </source>
</evidence>
<dbReference type="EMBL" id="JADINA010000007">
    <property type="protein sequence ID" value="MBO8425806.1"/>
    <property type="molecule type" value="Genomic_DNA"/>
</dbReference>
<proteinExistence type="predicted"/>
<feature type="transmembrane region" description="Helical" evidence="1">
    <location>
        <begin position="360"/>
        <end position="382"/>
    </location>
</feature>
<keyword evidence="1" id="KW-0472">Membrane</keyword>
<protein>
    <submittedName>
        <fullName evidence="2">Uncharacterized protein</fullName>
    </submittedName>
</protein>
<evidence type="ECO:0000313" key="2">
    <source>
        <dbReference type="EMBL" id="MBO8425806.1"/>
    </source>
</evidence>
<sequence length="534" mass="59231">MITVLFYREFSSLPIFSKGSRTAKWLYLVLVLISAALCVGIEVFAYREAFNLLSPYQGASLSLTAILLCLLSLAGAIAILPRVASSFFDSRERRILGPVPVRPVDVFLAKAAFFYCLAFAYVLLLIFPIAICYGALAEAYFPYYLYCGVFCFIFPLLILGLSFLFAPLYRFLSKAIQKNMWVLLVFSFLLMIGLGYLYSLLLNLFIDLVLGNSLSYSLTTEFIGRLNAIGNALYPFAPFLKLAHIANPFYLFSLSAIVPIACFAFFSPLLYFFFFRFYIMGEKPKGKRKRSYFKGLRSPMHALLSKEFLVLSSNSDGVLSFFSLVLASPFLSVSVVHAIGVIFHTGNLNFISNLFPGWSFFIQVATIFLFLFVINGAGGLSLEKEGRRLSLLKTFPISPKAQLRAKIALPLFWGFLAYAASLLSLSILGDVSWPAFPFLLLSGAFFLSSIYLFSALTGLSGLRQSKMAYLKSLFFLLPFLFAGIPALLTLLDGFSGISPYILLLGLSLCLFVPAVILFEAKSERAFLSFEGGAA</sequence>
<dbReference type="AlphaFoldDB" id="A0A9D9DG80"/>
<feature type="transmembrane region" description="Helical" evidence="1">
    <location>
        <begin position="497"/>
        <end position="518"/>
    </location>
</feature>
<feature type="transmembrane region" description="Helical" evidence="1">
    <location>
        <begin position="318"/>
        <end position="340"/>
    </location>
</feature>
<name>A0A9D9DG80_9FIRM</name>
<comment type="caution">
    <text evidence="2">The sequence shown here is derived from an EMBL/GenBank/DDBJ whole genome shotgun (WGS) entry which is preliminary data.</text>
</comment>